<dbReference type="InterPro" id="IPR014710">
    <property type="entry name" value="RmlC-like_jellyroll"/>
</dbReference>
<name>A0A365H791_9ACTN</name>
<feature type="domain" description="HTH cro/C1-type" evidence="2">
    <location>
        <begin position="15"/>
        <end position="69"/>
    </location>
</feature>
<dbReference type="PANTHER" id="PTHR46797">
    <property type="entry name" value="HTH-TYPE TRANSCRIPTIONAL REGULATOR"/>
    <property type="match status" value="1"/>
</dbReference>
<dbReference type="AlphaFoldDB" id="A0A365H791"/>
<dbReference type="InterPro" id="IPR001387">
    <property type="entry name" value="Cro/C1-type_HTH"/>
</dbReference>
<dbReference type="PANTHER" id="PTHR46797:SF1">
    <property type="entry name" value="METHYLPHOSPHONATE SYNTHASE"/>
    <property type="match status" value="1"/>
</dbReference>
<dbReference type="InterPro" id="IPR010982">
    <property type="entry name" value="Lambda_DNA-bd_dom_sf"/>
</dbReference>
<accession>A0A365H791</accession>
<dbReference type="SUPFAM" id="SSF47413">
    <property type="entry name" value="lambda repressor-like DNA-binding domains"/>
    <property type="match status" value="1"/>
</dbReference>
<dbReference type="InterPro" id="IPR050807">
    <property type="entry name" value="TransReg_Diox_bact_type"/>
</dbReference>
<comment type="caution">
    <text evidence="3">The sequence shown here is derived from an EMBL/GenBank/DDBJ whole genome shotgun (WGS) entry which is preliminary data.</text>
</comment>
<organism evidence="3 4">
    <name type="scientific">Actinomadura craniellae</name>
    <dbReference type="NCBI Taxonomy" id="2231787"/>
    <lineage>
        <taxon>Bacteria</taxon>
        <taxon>Bacillati</taxon>
        <taxon>Actinomycetota</taxon>
        <taxon>Actinomycetes</taxon>
        <taxon>Streptosporangiales</taxon>
        <taxon>Thermomonosporaceae</taxon>
        <taxon>Actinomadura</taxon>
    </lineage>
</organism>
<dbReference type="RefSeq" id="WP_111867492.1">
    <property type="nucleotide sequence ID" value="NZ_QLYX01000005.1"/>
</dbReference>
<gene>
    <name evidence="3" type="ORF">DPM19_13510</name>
</gene>
<sequence length="187" mass="20114">MNESDPVAEAVARTVRSLRAAHGWSMDQLAGRAGVSKGVLVALEQGRGNPNLGTLIRIADALGVALTRLVQVEEEPPVRLFPPARHVTLWRGPAGGTGVLLAGSDPRPSVELWRWELQPEEVRASEAHLPGTREIAHVETGTLTLTVDGHRYTVEPGTAAAFHGDRPHAYCNEGPEVCRFVLAVMDP</sequence>
<proteinExistence type="predicted"/>
<dbReference type="CDD" id="cd02209">
    <property type="entry name" value="cupin_XRE_C"/>
    <property type="match status" value="1"/>
</dbReference>
<dbReference type="GO" id="GO:0005829">
    <property type="term" value="C:cytosol"/>
    <property type="evidence" value="ECO:0007669"/>
    <property type="project" value="TreeGrafter"/>
</dbReference>
<dbReference type="Pfam" id="PF07883">
    <property type="entry name" value="Cupin_2"/>
    <property type="match status" value="1"/>
</dbReference>
<dbReference type="InterPro" id="IPR011051">
    <property type="entry name" value="RmlC_Cupin_sf"/>
</dbReference>
<dbReference type="GO" id="GO:0003700">
    <property type="term" value="F:DNA-binding transcription factor activity"/>
    <property type="evidence" value="ECO:0007669"/>
    <property type="project" value="TreeGrafter"/>
</dbReference>
<dbReference type="Gene3D" id="1.10.260.40">
    <property type="entry name" value="lambda repressor-like DNA-binding domains"/>
    <property type="match status" value="1"/>
</dbReference>
<dbReference type="InterPro" id="IPR013096">
    <property type="entry name" value="Cupin_2"/>
</dbReference>
<keyword evidence="1" id="KW-0238">DNA-binding</keyword>
<evidence type="ECO:0000313" key="3">
    <source>
        <dbReference type="EMBL" id="RAY14941.1"/>
    </source>
</evidence>
<dbReference type="CDD" id="cd00093">
    <property type="entry name" value="HTH_XRE"/>
    <property type="match status" value="1"/>
</dbReference>
<dbReference type="EMBL" id="QLYX01000005">
    <property type="protein sequence ID" value="RAY14941.1"/>
    <property type="molecule type" value="Genomic_DNA"/>
</dbReference>
<evidence type="ECO:0000259" key="2">
    <source>
        <dbReference type="PROSITE" id="PS50943"/>
    </source>
</evidence>
<evidence type="ECO:0000313" key="4">
    <source>
        <dbReference type="Proteomes" id="UP000251891"/>
    </source>
</evidence>
<dbReference type="SMART" id="SM00530">
    <property type="entry name" value="HTH_XRE"/>
    <property type="match status" value="1"/>
</dbReference>
<dbReference type="OrthoDB" id="9810578at2"/>
<dbReference type="Gene3D" id="2.60.120.10">
    <property type="entry name" value="Jelly Rolls"/>
    <property type="match status" value="1"/>
</dbReference>
<dbReference type="Proteomes" id="UP000251891">
    <property type="component" value="Unassembled WGS sequence"/>
</dbReference>
<protein>
    <submittedName>
        <fullName evidence="3">XRE family transcriptional regulator</fullName>
    </submittedName>
</protein>
<dbReference type="PROSITE" id="PS50943">
    <property type="entry name" value="HTH_CROC1"/>
    <property type="match status" value="1"/>
</dbReference>
<reference evidence="3 4" key="1">
    <citation type="submission" date="2018-06" db="EMBL/GenBank/DDBJ databases">
        <title>Actinomadura craniellae sp. nov. isolated from marine sponge Craniella sp.</title>
        <authorList>
            <person name="Li L."/>
            <person name="Xu Q.H."/>
            <person name="Lin H.W."/>
            <person name="Lu Y.H."/>
        </authorList>
    </citation>
    <scope>NUCLEOTIDE SEQUENCE [LARGE SCALE GENOMIC DNA]</scope>
    <source>
        <strain evidence="3 4">LHW63021</strain>
    </source>
</reference>
<keyword evidence="4" id="KW-1185">Reference proteome</keyword>
<dbReference type="Pfam" id="PF01381">
    <property type="entry name" value="HTH_3"/>
    <property type="match status" value="1"/>
</dbReference>
<dbReference type="SUPFAM" id="SSF51182">
    <property type="entry name" value="RmlC-like cupins"/>
    <property type="match status" value="1"/>
</dbReference>
<dbReference type="GO" id="GO:0003677">
    <property type="term" value="F:DNA binding"/>
    <property type="evidence" value="ECO:0007669"/>
    <property type="project" value="UniProtKB-KW"/>
</dbReference>
<evidence type="ECO:0000256" key="1">
    <source>
        <dbReference type="ARBA" id="ARBA00023125"/>
    </source>
</evidence>